<dbReference type="RefSeq" id="WP_156858754.1">
    <property type="nucleotide sequence ID" value="NZ_BQII01000046.1"/>
</dbReference>
<organism evidence="1 2">
    <name type="scientific">Pseudomonas putida</name>
    <name type="common">Arthrobacter siderocapsulatus</name>
    <dbReference type="NCBI Taxonomy" id="303"/>
    <lineage>
        <taxon>Bacteria</taxon>
        <taxon>Pseudomonadati</taxon>
        <taxon>Pseudomonadota</taxon>
        <taxon>Gammaproteobacteria</taxon>
        <taxon>Pseudomonadales</taxon>
        <taxon>Pseudomonadaceae</taxon>
        <taxon>Pseudomonas</taxon>
    </lineage>
</organism>
<evidence type="ECO:0000313" key="1">
    <source>
        <dbReference type="EMBL" id="KAF0255152.1"/>
    </source>
</evidence>
<dbReference type="Proteomes" id="UP000442695">
    <property type="component" value="Unassembled WGS sequence"/>
</dbReference>
<proteinExistence type="predicted"/>
<dbReference type="AlphaFoldDB" id="A0A7V8J523"/>
<reference evidence="1 2" key="1">
    <citation type="submission" date="2019-12" db="EMBL/GenBank/DDBJ databases">
        <authorList>
            <person name="Woiski C."/>
        </authorList>
    </citation>
    <scope>NUCLEOTIDE SEQUENCE [LARGE SCALE GENOMIC DNA]</scope>
    <source>
        <strain evidence="1 2">BOE100</strain>
    </source>
</reference>
<sequence>MKTKDLSVTYDGRSYVGFDFQALPLAVAVAVGAQQVDQAADAARIAMLGDNSRFVEYSIAADEAQAFAEGGYEGDVPASVEASMISAGLNAKEAADEILAAAQAFRVAITGVRSIRLKAKKAISDAYDHDSVEAATDQAVAQIHACIAGVGNAA</sequence>
<protein>
    <recommendedName>
        <fullName evidence="3">Phage tail protein</fullName>
    </recommendedName>
</protein>
<gene>
    <name evidence="1" type="ORF">GN299_08590</name>
</gene>
<accession>A0A7V8J523</accession>
<comment type="caution">
    <text evidence="1">The sequence shown here is derived from an EMBL/GenBank/DDBJ whole genome shotgun (WGS) entry which is preliminary data.</text>
</comment>
<dbReference type="EMBL" id="WOWR01000008">
    <property type="protein sequence ID" value="KAF0255152.1"/>
    <property type="molecule type" value="Genomic_DNA"/>
</dbReference>
<evidence type="ECO:0008006" key="3">
    <source>
        <dbReference type="Google" id="ProtNLM"/>
    </source>
</evidence>
<evidence type="ECO:0000313" key="2">
    <source>
        <dbReference type="Proteomes" id="UP000442695"/>
    </source>
</evidence>
<name>A0A7V8J523_PSEPU</name>